<name>A0AA38C164_TAXCH</name>
<feature type="compositionally biased region" description="Basic residues" evidence="1">
    <location>
        <begin position="57"/>
        <end position="68"/>
    </location>
</feature>
<evidence type="ECO:0000313" key="2">
    <source>
        <dbReference type="EMBL" id="KAH9291046.1"/>
    </source>
</evidence>
<evidence type="ECO:0000313" key="3">
    <source>
        <dbReference type="Proteomes" id="UP000824469"/>
    </source>
</evidence>
<gene>
    <name evidence="2" type="ORF">KI387_044175</name>
</gene>
<dbReference type="AlphaFoldDB" id="A0AA38C164"/>
<dbReference type="EMBL" id="JAHRHJ020003813">
    <property type="protein sequence ID" value="KAH9291046.1"/>
    <property type="molecule type" value="Genomic_DNA"/>
</dbReference>
<comment type="caution">
    <text evidence="2">The sequence shown here is derived from an EMBL/GenBank/DDBJ whole genome shotgun (WGS) entry which is preliminary data.</text>
</comment>
<feature type="region of interest" description="Disordered" evidence="1">
    <location>
        <begin position="1"/>
        <end position="22"/>
    </location>
</feature>
<proteinExistence type="predicted"/>
<evidence type="ECO:0000256" key="1">
    <source>
        <dbReference type="SAM" id="MobiDB-lite"/>
    </source>
</evidence>
<feature type="region of interest" description="Disordered" evidence="1">
    <location>
        <begin position="47"/>
        <end position="68"/>
    </location>
</feature>
<dbReference type="Proteomes" id="UP000824469">
    <property type="component" value="Unassembled WGS sequence"/>
</dbReference>
<protein>
    <submittedName>
        <fullName evidence="2">Uncharacterized protein</fullName>
    </submittedName>
</protein>
<sequence length="68" mass="7719">MADPSWVLRHTTPNKIGNHHPHSQCGATTIQLISCQRKLQGLDIARPSKQRGWNNSLKHKQSLQARIK</sequence>
<organism evidence="2 3">
    <name type="scientific">Taxus chinensis</name>
    <name type="common">Chinese yew</name>
    <name type="synonym">Taxus wallichiana var. chinensis</name>
    <dbReference type="NCBI Taxonomy" id="29808"/>
    <lineage>
        <taxon>Eukaryota</taxon>
        <taxon>Viridiplantae</taxon>
        <taxon>Streptophyta</taxon>
        <taxon>Embryophyta</taxon>
        <taxon>Tracheophyta</taxon>
        <taxon>Spermatophyta</taxon>
        <taxon>Pinopsida</taxon>
        <taxon>Pinidae</taxon>
        <taxon>Conifers II</taxon>
        <taxon>Cupressales</taxon>
        <taxon>Taxaceae</taxon>
        <taxon>Taxus</taxon>
    </lineage>
</organism>
<accession>A0AA38C164</accession>
<keyword evidence="3" id="KW-1185">Reference proteome</keyword>
<reference evidence="2 3" key="1">
    <citation type="journal article" date="2021" name="Nat. Plants">
        <title>The Taxus genome provides insights into paclitaxel biosynthesis.</title>
        <authorList>
            <person name="Xiong X."/>
            <person name="Gou J."/>
            <person name="Liao Q."/>
            <person name="Li Y."/>
            <person name="Zhou Q."/>
            <person name="Bi G."/>
            <person name="Li C."/>
            <person name="Du R."/>
            <person name="Wang X."/>
            <person name="Sun T."/>
            <person name="Guo L."/>
            <person name="Liang H."/>
            <person name="Lu P."/>
            <person name="Wu Y."/>
            <person name="Zhang Z."/>
            <person name="Ro D.K."/>
            <person name="Shang Y."/>
            <person name="Huang S."/>
            <person name="Yan J."/>
        </authorList>
    </citation>
    <scope>NUCLEOTIDE SEQUENCE [LARGE SCALE GENOMIC DNA]</scope>
    <source>
        <strain evidence="2">Ta-2019</strain>
    </source>
</reference>